<keyword evidence="2 7" id="KW-0378">Hydrolase</keyword>
<dbReference type="GO" id="GO:0008843">
    <property type="term" value="F:endochitinase activity"/>
    <property type="evidence" value="ECO:0007669"/>
    <property type="project" value="UniProtKB-EC"/>
</dbReference>
<keyword evidence="11" id="KW-1185">Reference proteome</keyword>
<gene>
    <name evidence="10" type="ORF">N7450_009602</name>
</gene>
<organism evidence="10 11">
    <name type="scientific">Penicillium hetheringtonii</name>
    <dbReference type="NCBI Taxonomy" id="911720"/>
    <lineage>
        <taxon>Eukaryota</taxon>
        <taxon>Fungi</taxon>
        <taxon>Dikarya</taxon>
        <taxon>Ascomycota</taxon>
        <taxon>Pezizomycotina</taxon>
        <taxon>Eurotiomycetes</taxon>
        <taxon>Eurotiomycetidae</taxon>
        <taxon>Eurotiales</taxon>
        <taxon>Aspergillaceae</taxon>
        <taxon>Penicillium</taxon>
    </lineage>
</organism>
<dbReference type="InterPro" id="IPR001579">
    <property type="entry name" value="Glyco_hydro_18_chit_AS"/>
</dbReference>
<dbReference type="PROSITE" id="PS51910">
    <property type="entry name" value="GH18_2"/>
    <property type="match status" value="1"/>
</dbReference>
<dbReference type="InterPro" id="IPR050314">
    <property type="entry name" value="Glycosyl_Hydrlase_18"/>
</dbReference>
<keyword evidence="4" id="KW-0119">Carbohydrate metabolism</keyword>
<evidence type="ECO:0000256" key="2">
    <source>
        <dbReference type="ARBA" id="ARBA00022801"/>
    </source>
</evidence>
<comment type="similarity">
    <text evidence="8">Belongs to the glycosyl hydrolase 18 family.</text>
</comment>
<sequence length="179" mass="19314">MIIMDLSFAETATPAVPANRAATVHIVVQVDSADALTHVNFAFASIDPSSYEIVAMDSATPTSLFKNTTNIKSIKKDISVYISIGGWSFSDNGTDTQPLFGEIAASETKRQTFANNVVHFMQQYGFDGVDIDWEYPGAGDRGGKAEDTANYVLLLKTLRETFDASGSTFGLTFTAPSSY</sequence>
<feature type="domain" description="GH18" evidence="9">
    <location>
        <begin position="9"/>
        <end position="179"/>
    </location>
</feature>
<evidence type="ECO:0000256" key="8">
    <source>
        <dbReference type="RuleBase" id="RU004453"/>
    </source>
</evidence>
<evidence type="ECO:0000256" key="7">
    <source>
        <dbReference type="RuleBase" id="RU000489"/>
    </source>
</evidence>
<dbReference type="Pfam" id="PF00704">
    <property type="entry name" value="Glyco_hydro_18"/>
    <property type="match status" value="1"/>
</dbReference>
<dbReference type="Gene3D" id="3.20.20.80">
    <property type="entry name" value="Glycosidases"/>
    <property type="match status" value="1"/>
</dbReference>
<dbReference type="Proteomes" id="UP001216150">
    <property type="component" value="Unassembled WGS sequence"/>
</dbReference>
<comment type="catalytic activity">
    <reaction evidence="1">
        <text>Random endo-hydrolysis of N-acetyl-beta-D-glucosaminide (1-&gt;4)-beta-linkages in chitin and chitodextrins.</text>
        <dbReference type="EC" id="3.2.1.14"/>
    </reaction>
</comment>
<evidence type="ECO:0000256" key="4">
    <source>
        <dbReference type="ARBA" id="ARBA00023277"/>
    </source>
</evidence>
<dbReference type="PANTHER" id="PTHR11177:SF333">
    <property type="entry name" value="CHITINASE"/>
    <property type="match status" value="1"/>
</dbReference>
<evidence type="ECO:0000313" key="11">
    <source>
        <dbReference type="Proteomes" id="UP001216150"/>
    </source>
</evidence>
<reference evidence="10 11" key="1">
    <citation type="journal article" date="2023" name="IMA Fungus">
        <title>Comparative genomic study of the Penicillium genus elucidates a diverse pangenome and 15 lateral gene transfer events.</title>
        <authorList>
            <person name="Petersen C."/>
            <person name="Sorensen T."/>
            <person name="Nielsen M.R."/>
            <person name="Sondergaard T.E."/>
            <person name="Sorensen J.L."/>
            <person name="Fitzpatrick D.A."/>
            <person name="Frisvad J.C."/>
            <person name="Nielsen K.L."/>
        </authorList>
    </citation>
    <scope>NUCLEOTIDE SEQUENCE [LARGE SCALE GENOMIC DNA]</scope>
    <source>
        <strain evidence="10 11">IBT 29057</strain>
    </source>
</reference>
<dbReference type="GO" id="GO:0000272">
    <property type="term" value="P:polysaccharide catabolic process"/>
    <property type="evidence" value="ECO:0007669"/>
    <property type="project" value="UniProtKB-KW"/>
</dbReference>
<keyword evidence="5 7" id="KW-0326">Glycosidase</keyword>
<dbReference type="AlphaFoldDB" id="A0AAD6GNK9"/>
<keyword evidence="3" id="KW-0146">Chitin degradation</keyword>
<dbReference type="SUPFAM" id="SSF51445">
    <property type="entry name" value="(Trans)glycosidases"/>
    <property type="match status" value="1"/>
</dbReference>
<evidence type="ECO:0000256" key="1">
    <source>
        <dbReference type="ARBA" id="ARBA00000822"/>
    </source>
</evidence>
<dbReference type="EMBL" id="JAQJAC010000009">
    <property type="protein sequence ID" value="KAJ5572618.1"/>
    <property type="molecule type" value="Genomic_DNA"/>
</dbReference>
<evidence type="ECO:0000256" key="3">
    <source>
        <dbReference type="ARBA" id="ARBA00023024"/>
    </source>
</evidence>
<dbReference type="PANTHER" id="PTHR11177">
    <property type="entry name" value="CHITINASE"/>
    <property type="match status" value="1"/>
</dbReference>
<evidence type="ECO:0000313" key="10">
    <source>
        <dbReference type="EMBL" id="KAJ5572618.1"/>
    </source>
</evidence>
<accession>A0AAD6GNK9</accession>
<protein>
    <recommendedName>
        <fullName evidence="9">GH18 domain-containing protein</fullName>
    </recommendedName>
</protein>
<evidence type="ECO:0000259" key="9">
    <source>
        <dbReference type="PROSITE" id="PS51910"/>
    </source>
</evidence>
<dbReference type="InterPro" id="IPR017853">
    <property type="entry name" value="GH"/>
</dbReference>
<comment type="caution">
    <text evidence="10">The sequence shown here is derived from an EMBL/GenBank/DDBJ whole genome shotgun (WGS) entry which is preliminary data.</text>
</comment>
<keyword evidence="6" id="KW-0624">Polysaccharide degradation</keyword>
<evidence type="ECO:0000256" key="6">
    <source>
        <dbReference type="ARBA" id="ARBA00023326"/>
    </source>
</evidence>
<dbReference type="InterPro" id="IPR001223">
    <property type="entry name" value="Glyco_hydro18_cat"/>
</dbReference>
<dbReference type="PROSITE" id="PS01095">
    <property type="entry name" value="GH18_1"/>
    <property type="match status" value="1"/>
</dbReference>
<proteinExistence type="inferred from homology"/>
<dbReference type="GO" id="GO:0006032">
    <property type="term" value="P:chitin catabolic process"/>
    <property type="evidence" value="ECO:0007669"/>
    <property type="project" value="UniProtKB-KW"/>
</dbReference>
<evidence type="ECO:0000256" key="5">
    <source>
        <dbReference type="ARBA" id="ARBA00023295"/>
    </source>
</evidence>
<name>A0AAD6GNK9_9EURO</name>